<feature type="transmembrane region" description="Helical" evidence="8">
    <location>
        <begin position="402"/>
        <end position="420"/>
    </location>
</feature>
<feature type="region of interest" description="Disordered" evidence="7">
    <location>
        <begin position="1"/>
        <end position="32"/>
    </location>
</feature>
<evidence type="ECO:0000256" key="7">
    <source>
        <dbReference type="SAM" id="MobiDB-lite"/>
    </source>
</evidence>
<sequence length="501" mass="54628">MQSSTPVAGARDVHDARTAADVPRASEGAHEVPRAYAAPEAHARQISARLDRLPPSAPVWLLIGALALGGWFEIYDMFLTAYIGPGLVKAGIFTKTTASLFDLGGLGAFVAALFLGLFIGTIGVAFIADRLGRRRVFVGALLCYTFAAVMMSLQDAPGWIVFWRVIAGIGVGAELVTIDAYVSEFVPARLRGRAFAFVQAIQYTSIPTIAFLSWQLVPIAPFGQDGWRWVVWIGCSGAVFVWLIRLGLPESPRWLIQHGRVAEAEAIVARLEKRIERATGKPLPVARVEPVQNVAHATVSAENDSPWNARYRRRTIMLLVFNFFQSIGYYGFASWVPTLLAEKGVTLTHSLWYSFLIAIASPLGPLLSMLIADRVERKWLIVGASAAMAVLGIVFAQQREPMLLVAMGLLMTLAGNCMTFSYRTYQAELFPTRMRARAIGLVYSASRISAMLSGFLIGFFLRHLGVPGVFALIAGSMFVVMLTIGLFGPRSRGLSLEQISG</sequence>
<dbReference type="PROSITE" id="PS00217">
    <property type="entry name" value="SUGAR_TRANSPORT_2"/>
    <property type="match status" value="1"/>
</dbReference>
<dbReference type="InterPro" id="IPR005828">
    <property type="entry name" value="MFS_sugar_transport-like"/>
</dbReference>
<gene>
    <name evidence="10" type="ORF">SAMN05216550_106213</name>
</gene>
<feature type="transmembrane region" description="Helical" evidence="8">
    <location>
        <begin position="103"/>
        <end position="128"/>
    </location>
</feature>
<dbReference type="PROSITE" id="PS00216">
    <property type="entry name" value="SUGAR_TRANSPORT_1"/>
    <property type="match status" value="1"/>
</dbReference>
<dbReference type="InterPro" id="IPR020846">
    <property type="entry name" value="MFS_dom"/>
</dbReference>
<keyword evidence="3" id="KW-0813">Transport</keyword>
<accession>A0AAQ1GF25</accession>
<dbReference type="Gene3D" id="1.20.1250.20">
    <property type="entry name" value="MFS general substrate transporter like domains"/>
    <property type="match status" value="1"/>
</dbReference>
<dbReference type="GeneID" id="61307671"/>
<dbReference type="RefSeq" id="WP_080180247.1">
    <property type="nucleotide sequence ID" value="NZ_CADFGN010000006.1"/>
</dbReference>
<feature type="transmembrane region" description="Helical" evidence="8">
    <location>
        <begin position="135"/>
        <end position="153"/>
    </location>
</feature>
<evidence type="ECO:0000256" key="8">
    <source>
        <dbReference type="SAM" id="Phobius"/>
    </source>
</evidence>
<feature type="transmembrane region" description="Helical" evidence="8">
    <location>
        <begin position="59"/>
        <end position="83"/>
    </location>
</feature>
<evidence type="ECO:0000256" key="4">
    <source>
        <dbReference type="ARBA" id="ARBA00022692"/>
    </source>
</evidence>
<feature type="transmembrane region" description="Helical" evidence="8">
    <location>
        <begin position="441"/>
        <end position="461"/>
    </location>
</feature>
<dbReference type="InterPro" id="IPR036259">
    <property type="entry name" value="MFS_trans_sf"/>
</dbReference>
<name>A0AAQ1GF25_9BURK</name>
<dbReference type="AlphaFoldDB" id="A0AAQ1GF25"/>
<evidence type="ECO:0000259" key="9">
    <source>
        <dbReference type="PROSITE" id="PS50850"/>
    </source>
</evidence>
<keyword evidence="4 8" id="KW-0812">Transmembrane</keyword>
<dbReference type="EMBL" id="FNZM01000006">
    <property type="protein sequence ID" value="SEJ60433.1"/>
    <property type="molecule type" value="Genomic_DNA"/>
</dbReference>
<evidence type="ECO:0000313" key="10">
    <source>
        <dbReference type="EMBL" id="SEJ60433.1"/>
    </source>
</evidence>
<dbReference type="Proteomes" id="UP000183529">
    <property type="component" value="Unassembled WGS sequence"/>
</dbReference>
<evidence type="ECO:0000256" key="6">
    <source>
        <dbReference type="ARBA" id="ARBA00023136"/>
    </source>
</evidence>
<dbReference type="GO" id="GO:0016020">
    <property type="term" value="C:membrane"/>
    <property type="evidence" value="ECO:0007669"/>
    <property type="project" value="UniProtKB-SubCell"/>
</dbReference>
<feature type="transmembrane region" description="Helical" evidence="8">
    <location>
        <begin position="229"/>
        <end position="248"/>
    </location>
</feature>
<dbReference type="Pfam" id="PF00083">
    <property type="entry name" value="Sugar_tr"/>
    <property type="match status" value="1"/>
</dbReference>
<feature type="transmembrane region" description="Helical" evidence="8">
    <location>
        <begin position="194"/>
        <end position="217"/>
    </location>
</feature>
<comment type="similarity">
    <text evidence="2">Belongs to the major facilitator superfamily. Sugar transporter (TC 2.A.1.1) family.</text>
</comment>
<evidence type="ECO:0000256" key="1">
    <source>
        <dbReference type="ARBA" id="ARBA00004141"/>
    </source>
</evidence>
<feature type="transmembrane region" description="Helical" evidence="8">
    <location>
        <begin position="159"/>
        <end position="182"/>
    </location>
</feature>
<evidence type="ECO:0000313" key="11">
    <source>
        <dbReference type="Proteomes" id="UP000183529"/>
    </source>
</evidence>
<feature type="transmembrane region" description="Helical" evidence="8">
    <location>
        <begin position="315"/>
        <end position="332"/>
    </location>
</feature>
<dbReference type="PROSITE" id="PS50850">
    <property type="entry name" value="MFS"/>
    <property type="match status" value="1"/>
</dbReference>
<proteinExistence type="inferred from homology"/>
<dbReference type="SUPFAM" id="SSF103473">
    <property type="entry name" value="MFS general substrate transporter"/>
    <property type="match status" value="1"/>
</dbReference>
<dbReference type="PANTHER" id="PTHR23511">
    <property type="entry name" value="SYNAPTIC VESICLE GLYCOPROTEIN 2"/>
    <property type="match status" value="1"/>
</dbReference>
<dbReference type="CDD" id="cd17316">
    <property type="entry name" value="MFS_SV2_like"/>
    <property type="match status" value="1"/>
</dbReference>
<feature type="transmembrane region" description="Helical" evidence="8">
    <location>
        <begin position="379"/>
        <end position="396"/>
    </location>
</feature>
<reference evidence="10 11" key="1">
    <citation type="submission" date="2016-10" db="EMBL/GenBank/DDBJ databases">
        <authorList>
            <person name="Varghese N."/>
            <person name="Submissions S."/>
        </authorList>
    </citation>
    <scope>NUCLEOTIDE SEQUENCE [LARGE SCALE GENOMIC DNA]</scope>
    <source>
        <strain evidence="10 11">LMG 22274</strain>
    </source>
</reference>
<comment type="caution">
    <text evidence="10">The sequence shown here is derived from an EMBL/GenBank/DDBJ whole genome shotgun (WGS) entry which is preliminary data.</text>
</comment>
<organism evidence="10 11">
    <name type="scientific">Paraburkholderia tropica</name>
    <dbReference type="NCBI Taxonomy" id="92647"/>
    <lineage>
        <taxon>Bacteria</taxon>
        <taxon>Pseudomonadati</taxon>
        <taxon>Pseudomonadota</taxon>
        <taxon>Betaproteobacteria</taxon>
        <taxon>Burkholderiales</taxon>
        <taxon>Burkholderiaceae</taxon>
        <taxon>Paraburkholderia</taxon>
    </lineage>
</organism>
<feature type="transmembrane region" description="Helical" evidence="8">
    <location>
        <begin position="352"/>
        <end position="372"/>
    </location>
</feature>
<evidence type="ECO:0000256" key="2">
    <source>
        <dbReference type="ARBA" id="ARBA00010992"/>
    </source>
</evidence>
<dbReference type="GO" id="GO:0022857">
    <property type="term" value="F:transmembrane transporter activity"/>
    <property type="evidence" value="ECO:0007669"/>
    <property type="project" value="InterPro"/>
</dbReference>
<keyword evidence="5 8" id="KW-1133">Transmembrane helix</keyword>
<keyword evidence="6 8" id="KW-0472">Membrane</keyword>
<dbReference type="InterPro" id="IPR005829">
    <property type="entry name" value="Sugar_transporter_CS"/>
</dbReference>
<evidence type="ECO:0000256" key="3">
    <source>
        <dbReference type="ARBA" id="ARBA00022448"/>
    </source>
</evidence>
<feature type="transmembrane region" description="Helical" evidence="8">
    <location>
        <begin position="467"/>
        <end position="488"/>
    </location>
</feature>
<evidence type="ECO:0000256" key="5">
    <source>
        <dbReference type="ARBA" id="ARBA00022989"/>
    </source>
</evidence>
<protein>
    <submittedName>
        <fullName evidence="10">MFS transporter, putative metabolite:H+ symporter</fullName>
    </submittedName>
</protein>
<feature type="domain" description="Major facilitator superfamily (MFS) profile" evidence="9">
    <location>
        <begin position="62"/>
        <end position="492"/>
    </location>
</feature>
<comment type="subcellular location">
    <subcellularLocation>
        <location evidence="1">Membrane</location>
        <topology evidence="1">Multi-pass membrane protein</topology>
    </subcellularLocation>
</comment>